<reference evidence="3" key="1">
    <citation type="submission" date="2023-03" db="EMBL/GenBank/DDBJ databases">
        <title>Actinoallomurus iriomotensis NBRC 103681.</title>
        <authorList>
            <person name="Ichikawa N."/>
            <person name="Sato H."/>
            <person name="Tonouchi N."/>
        </authorList>
    </citation>
    <scope>NUCLEOTIDE SEQUENCE</scope>
    <source>
        <strain evidence="3">NBRC 103681</strain>
    </source>
</reference>
<feature type="compositionally biased region" description="Low complexity" evidence="1">
    <location>
        <begin position="23"/>
        <end position="33"/>
    </location>
</feature>
<gene>
    <name evidence="3" type="ORF">Airi01_020060</name>
</gene>
<feature type="region of interest" description="Disordered" evidence="1">
    <location>
        <begin position="1"/>
        <end position="33"/>
    </location>
</feature>
<accession>A0A9W6RDR7</accession>
<evidence type="ECO:0000313" key="3">
    <source>
        <dbReference type="EMBL" id="GLY73739.1"/>
    </source>
</evidence>
<proteinExistence type="predicted"/>
<keyword evidence="2" id="KW-1133">Transmembrane helix</keyword>
<keyword evidence="2" id="KW-0812">Transmembrane</keyword>
<feature type="transmembrane region" description="Helical" evidence="2">
    <location>
        <begin position="72"/>
        <end position="94"/>
    </location>
</feature>
<sequence length="103" mass="10208">MTGGAPPESFLVTVSNGPLPRETATAPAGGSISAPASCRAVWPGDVDADPLCSPCGDAVAGTALVSPPRHPVIAVTATTATVAAHAALVSIATLRWPIRRGID</sequence>
<name>A0A9W6RDR7_9ACTN</name>
<evidence type="ECO:0000256" key="2">
    <source>
        <dbReference type="SAM" id="Phobius"/>
    </source>
</evidence>
<dbReference type="EMBL" id="BSTJ01000002">
    <property type="protein sequence ID" value="GLY73739.1"/>
    <property type="molecule type" value="Genomic_DNA"/>
</dbReference>
<protein>
    <submittedName>
        <fullName evidence="3">Uncharacterized protein</fullName>
    </submittedName>
</protein>
<organism evidence="3 4">
    <name type="scientific">Actinoallomurus iriomotensis</name>
    <dbReference type="NCBI Taxonomy" id="478107"/>
    <lineage>
        <taxon>Bacteria</taxon>
        <taxon>Bacillati</taxon>
        <taxon>Actinomycetota</taxon>
        <taxon>Actinomycetes</taxon>
        <taxon>Streptosporangiales</taxon>
        <taxon>Thermomonosporaceae</taxon>
        <taxon>Actinoallomurus</taxon>
    </lineage>
</organism>
<comment type="caution">
    <text evidence="3">The sequence shown here is derived from an EMBL/GenBank/DDBJ whole genome shotgun (WGS) entry which is preliminary data.</text>
</comment>
<dbReference type="Proteomes" id="UP001165135">
    <property type="component" value="Unassembled WGS sequence"/>
</dbReference>
<dbReference type="AlphaFoldDB" id="A0A9W6RDR7"/>
<keyword evidence="2" id="KW-0472">Membrane</keyword>
<evidence type="ECO:0000256" key="1">
    <source>
        <dbReference type="SAM" id="MobiDB-lite"/>
    </source>
</evidence>
<evidence type="ECO:0000313" key="4">
    <source>
        <dbReference type="Proteomes" id="UP001165135"/>
    </source>
</evidence>